<dbReference type="OrthoDB" id="5614199at2"/>
<dbReference type="Proteomes" id="UP000246744">
    <property type="component" value="Unassembled WGS sequence"/>
</dbReference>
<protein>
    <submittedName>
        <fullName evidence="1">Uncharacterized protein</fullName>
    </submittedName>
</protein>
<sequence>MDYFRAKKMHQFYRDVFTREITITETGKLPVLELEKYTVQGQLDFFGLCRSVLSADSGLPETHDKGLKSLLLAVVMANLSLDKSWQGKQVILPEGLKSSLNQALTDAITRHPCIEYLEAVIQLLFRVGDIESVVSLVGQNSEYLKSSAKIVKIMLMLAVIEENFDLALSLVKTLTADSQLMGEDAMALLLTVTTIYKCGGTPESFIDFRSLRQKMSFPADAYNIEFAPACNNDRTTVVVCCDPVYYAKHAVPLVYSIFDTNNGLLNVHLHVYNITDAVRTDVARLRQQFPELNISCTSEIVSVAENIVTHYASRRFIFAEYALKALKTPVLIVDADCLFRKSWQDIMPRIEDMDLLLNKPEIAPFWESVCGGFVWLGGGNTSKSYIGKVRKFLLNNLHQNNAVWFLDQMALSAVASELAAMPGVATIPGSYAIDIEHTDHSFTWVVTTIKHAQGRYNDYKTALCAEFD</sequence>
<organism evidence="1 2">
    <name type="scientific">Mangrovibacter plantisponsor</name>
    <dbReference type="NCBI Taxonomy" id="451513"/>
    <lineage>
        <taxon>Bacteria</taxon>
        <taxon>Pseudomonadati</taxon>
        <taxon>Pseudomonadota</taxon>
        <taxon>Gammaproteobacteria</taxon>
        <taxon>Enterobacterales</taxon>
        <taxon>Enterobacteriaceae</taxon>
        <taxon>Mangrovibacter</taxon>
    </lineage>
</organism>
<keyword evidence="2" id="KW-1185">Reference proteome</keyword>
<evidence type="ECO:0000313" key="1">
    <source>
        <dbReference type="EMBL" id="PWW07762.1"/>
    </source>
</evidence>
<proteinExistence type="predicted"/>
<reference evidence="1 2" key="1">
    <citation type="submission" date="2018-05" db="EMBL/GenBank/DDBJ databases">
        <title>Genomic Encyclopedia of Type Strains, Phase IV (KMG-IV): sequencing the most valuable type-strain genomes for metagenomic binning, comparative biology and taxonomic classification.</title>
        <authorList>
            <person name="Goeker M."/>
        </authorList>
    </citation>
    <scope>NUCLEOTIDE SEQUENCE [LARGE SCALE GENOMIC DNA]</scope>
    <source>
        <strain evidence="1 2">DSM 19579</strain>
    </source>
</reference>
<evidence type="ECO:0000313" key="2">
    <source>
        <dbReference type="Proteomes" id="UP000246744"/>
    </source>
</evidence>
<dbReference type="EMBL" id="QGTS01000008">
    <property type="protein sequence ID" value="PWW07762.1"/>
    <property type="molecule type" value="Genomic_DNA"/>
</dbReference>
<dbReference type="RefSeq" id="WP_110026430.1">
    <property type="nucleotide sequence ID" value="NZ_QGTS01000008.1"/>
</dbReference>
<gene>
    <name evidence="1" type="ORF">DES37_108190</name>
</gene>
<dbReference type="AlphaFoldDB" id="A0A317PYG0"/>
<comment type="caution">
    <text evidence="1">The sequence shown here is derived from an EMBL/GenBank/DDBJ whole genome shotgun (WGS) entry which is preliminary data.</text>
</comment>
<name>A0A317PYG0_9ENTR</name>
<accession>A0A317PYG0</accession>